<gene>
    <name evidence="1" type="ORF">EI97DRAFT_481491</name>
</gene>
<dbReference type="GeneID" id="54555219"/>
<dbReference type="AlphaFoldDB" id="A0A6A6JRJ2"/>
<protein>
    <submittedName>
        <fullName evidence="1">Uncharacterized protein</fullName>
    </submittedName>
</protein>
<evidence type="ECO:0000313" key="2">
    <source>
        <dbReference type="Proteomes" id="UP000800097"/>
    </source>
</evidence>
<organism evidence="1 2">
    <name type="scientific">Westerdykella ornata</name>
    <dbReference type="NCBI Taxonomy" id="318751"/>
    <lineage>
        <taxon>Eukaryota</taxon>
        <taxon>Fungi</taxon>
        <taxon>Dikarya</taxon>
        <taxon>Ascomycota</taxon>
        <taxon>Pezizomycotina</taxon>
        <taxon>Dothideomycetes</taxon>
        <taxon>Pleosporomycetidae</taxon>
        <taxon>Pleosporales</taxon>
        <taxon>Sporormiaceae</taxon>
        <taxon>Westerdykella</taxon>
    </lineage>
</organism>
<reference evidence="1" key="1">
    <citation type="journal article" date="2020" name="Stud. Mycol.">
        <title>101 Dothideomycetes genomes: a test case for predicting lifestyles and emergence of pathogens.</title>
        <authorList>
            <person name="Haridas S."/>
            <person name="Albert R."/>
            <person name="Binder M."/>
            <person name="Bloem J."/>
            <person name="Labutti K."/>
            <person name="Salamov A."/>
            <person name="Andreopoulos B."/>
            <person name="Baker S."/>
            <person name="Barry K."/>
            <person name="Bills G."/>
            <person name="Bluhm B."/>
            <person name="Cannon C."/>
            <person name="Castanera R."/>
            <person name="Culley D."/>
            <person name="Daum C."/>
            <person name="Ezra D."/>
            <person name="Gonzalez J."/>
            <person name="Henrissat B."/>
            <person name="Kuo A."/>
            <person name="Liang C."/>
            <person name="Lipzen A."/>
            <person name="Lutzoni F."/>
            <person name="Magnuson J."/>
            <person name="Mondo S."/>
            <person name="Nolan M."/>
            <person name="Ohm R."/>
            <person name="Pangilinan J."/>
            <person name="Park H.-J."/>
            <person name="Ramirez L."/>
            <person name="Alfaro M."/>
            <person name="Sun H."/>
            <person name="Tritt A."/>
            <person name="Yoshinaga Y."/>
            <person name="Zwiers L.-H."/>
            <person name="Turgeon B."/>
            <person name="Goodwin S."/>
            <person name="Spatafora J."/>
            <person name="Crous P."/>
            <person name="Grigoriev I."/>
        </authorList>
    </citation>
    <scope>NUCLEOTIDE SEQUENCE</scope>
    <source>
        <strain evidence="1">CBS 379.55</strain>
    </source>
</reference>
<evidence type="ECO:0000313" key="1">
    <source>
        <dbReference type="EMBL" id="KAF2279241.1"/>
    </source>
</evidence>
<dbReference type="EMBL" id="ML986486">
    <property type="protein sequence ID" value="KAF2279241.1"/>
    <property type="molecule type" value="Genomic_DNA"/>
</dbReference>
<accession>A0A6A6JRJ2</accession>
<dbReference type="Proteomes" id="UP000800097">
    <property type="component" value="Unassembled WGS sequence"/>
</dbReference>
<name>A0A6A6JRJ2_WESOR</name>
<sequence length="165" mass="18721">MALGCFPLGRNRKWSCCQTFTLSQVHRALCDNTSFSFPVAIKAPETEEPQQEVDELCGRFPSSEPHFTYLLPRGSCACPHQLSINDHISPKSTYHLQSHSLSPMTELLLIMQATHMGGQIVFSQNMGQHGLCRKGLFEANRCNPKEAKDARSSDRWQAWNRVSRW</sequence>
<dbReference type="RefSeq" id="XP_033656780.1">
    <property type="nucleotide sequence ID" value="XM_033802044.1"/>
</dbReference>
<proteinExistence type="predicted"/>
<keyword evidence="2" id="KW-1185">Reference proteome</keyword>